<protein>
    <submittedName>
        <fullName evidence="1">Uncharacterized protein</fullName>
    </submittedName>
</protein>
<sequence length="102" mass="11916">MINKELDLLIHLGQRKIDQLSKYEFPIEVNNIVVVHELLYELAFKVQMKSSDDFPTAFDFIADLLESMLSNLDDDKKIVLHFLIDQFLILSSNKFSFNIPLK</sequence>
<keyword evidence="2" id="KW-1185">Reference proteome</keyword>
<organism evidence="1 2">
    <name type="scientific">Nephila pilipes</name>
    <name type="common">Giant wood spider</name>
    <name type="synonym">Nephila maculata</name>
    <dbReference type="NCBI Taxonomy" id="299642"/>
    <lineage>
        <taxon>Eukaryota</taxon>
        <taxon>Metazoa</taxon>
        <taxon>Ecdysozoa</taxon>
        <taxon>Arthropoda</taxon>
        <taxon>Chelicerata</taxon>
        <taxon>Arachnida</taxon>
        <taxon>Araneae</taxon>
        <taxon>Araneomorphae</taxon>
        <taxon>Entelegynae</taxon>
        <taxon>Araneoidea</taxon>
        <taxon>Nephilidae</taxon>
        <taxon>Nephila</taxon>
    </lineage>
</organism>
<comment type="caution">
    <text evidence="1">The sequence shown here is derived from an EMBL/GenBank/DDBJ whole genome shotgun (WGS) entry which is preliminary data.</text>
</comment>
<accession>A0A8X6ICB3</accession>
<dbReference type="Proteomes" id="UP000887013">
    <property type="component" value="Unassembled WGS sequence"/>
</dbReference>
<dbReference type="EMBL" id="BMAW01043562">
    <property type="protein sequence ID" value="GFS40061.1"/>
    <property type="molecule type" value="Genomic_DNA"/>
</dbReference>
<proteinExistence type="predicted"/>
<evidence type="ECO:0000313" key="2">
    <source>
        <dbReference type="Proteomes" id="UP000887013"/>
    </source>
</evidence>
<dbReference type="AlphaFoldDB" id="A0A8X6ICB3"/>
<gene>
    <name evidence="1" type="ORF">NPIL_630141</name>
</gene>
<reference evidence="1" key="1">
    <citation type="submission" date="2020-08" db="EMBL/GenBank/DDBJ databases">
        <title>Multicomponent nature underlies the extraordinary mechanical properties of spider dragline silk.</title>
        <authorList>
            <person name="Kono N."/>
            <person name="Nakamura H."/>
            <person name="Mori M."/>
            <person name="Yoshida Y."/>
            <person name="Ohtoshi R."/>
            <person name="Malay A.D."/>
            <person name="Moran D.A.P."/>
            <person name="Tomita M."/>
            <person name="Numata K."/>
            <person name="Arakawa K."/>
        </authorList>
    </citation>
    <scope>NUCLEOTIDE SEQUENCE</scope>
</reference>
<name>A0A8X6ICB3_NEPPI</name>
<evidence type="ECO:0000313" key="1">
    <source>
        <dbReference type="EMBL" id="GFS40061.1"/>
    </source>
</evidence>